<dbReference type="EMBL" id="OX465085">
    <property type="protein sequence ID" value="CAI9301095.1"/>
    <property type="molecule type" value="Genomic_DNA"/>
</dbReference>
<evidence type="ECO:0000313" key="2">
    <source>
        <dbReference type="EMBL" id="CAI9301095.1"/>
    </source>
</evidence>
<evidence type="ECO:0008006" key="4">
    <source>
        <dbReference type="Google" id="ProtNLM"/>
    </source>
</evidence>
<name>A0AA35ZY91_LACSI</name>
<dbReference type="GO" id="GO:0009785">
    <property type="term" value="P:blue light signaling pathway"/>
    <property type="evidence" value="ECO:0007669"/>
    <property type="project" value="InterPro"/>
</dbReference>
<reference evidence="2" key="1">
    <citation type="submission" date="2023-04" db="EMBL/GenBank/DDBJ databases">
        <authorList>
            <person name="Vijverberg K."/>
            <person name="Xiong W."/>
            <person name="Schranz E."/>
        </authorList>
    </citation>
    <scope>NUCLEOTIDE SEQUENCE</scope>
</reference>
<evidence type="ECO:0000256" key="1">
    <source>
        <dbReference type="SAM" id="MobiDB-lite"/>
    </source>
</evidence>
<feature type="region of interest" description="Disordered" evidence="1">
    <location>
        <begin position="48"/>
        <end position="73"/>
    </location>
</feature>
<accession>A0AA35ZY91</accession>
<evidence type="ECO:0000313" key="3">
    <source>
        <dbReference type="Proteomes" id="UP001177003"/>
    </source>
</evidence>
<dbReference type="PANTHER" id="PTHR34207:SF22">
    <property type="entry name" value="PROTEIN BIC1"/>
    <property type="match status" value="1"/>
</dbReference>
<organism evidence="2 3">
    <name type="scientific">Lactuca saligna</name>
    <name type="common">Willowleaf lettuce</name>
    <dbReference type="NCBI Taxonomy" id="75948"/>
    <lineage>
        <taxon>Eukaryota</taxon>
        <taxon>Viridiplantae</taxon>
        <taxon>Streptophyta</taxon>
        <taxon>Embryophyta</taxon>
        <taxon>Tracheophyta</taxon>
        <taxon>Spermatophyta</taxon>
        <taxon>Magnoliopsida</taxon>
        <taxon>eudicotyledons</taxon>
        <taxon>Gunneridae</taxon>
        <taxon>Pentapetalae</taxon>
        <taxon>asterids</taxon>
        <taxon>campanulids</taxon>
        <taxon>Asterales</taxon>
        <taxon>Asteraceae</taxon>
        <taxon>Cichorioideae</taxon>
        <taxon>Cichorieae</taxon>
        <taxon>Lactucinae</taxon>
        <taxon>Lactuca</taxon>
    </lineage>
</organism>
<feature type="compositionally biased region" description="Polar residues" evidence="1">
    <location>
        <begin position="8"/>
        <end position="22"/>
    </location>
</feature>
<dbReference type="PANTHER" id="PTHR34207">
    <property type="entry name" value="PROTEIN BIC1"/>
    <property type="match status" value="1"/>
</dbReference>
<keyword evidence="3" id="KW-1185">Reference proteome</keyword>
<feature type="region of interest" description="Disordered" evidence="1">
    <location>
        <begin position="1"/>
        <end position="26"/>
    </location>
</feature>
<dbReference type="AlphaFoldDB" id="A0AA35ZY91"/>
<gene>
    <name evidence="2" type="ORF">LSALG_LOCUS39675</name>
</gene>
<dbReference type="Proteomes" id="UP001177003">
    <property type="component" value="Chromosome 9"/>
</dbReference>
<dbReference type="InterPro" id="IPR040374">
    <property type="entry name" value="BIC"/>
</dbReference>
<proteinExistence type="predicted"/>
<protein>
    <recommendedName>
        <fullName evidence="4">Protein BIC1</fullName>
    </recommendedName>
</protein>
<sequence length="141" mass="15608">MDSHKNPNLETNHSIPSSSQDLKISHGFKNLEHRSSSFSLVVNGEHDVNDGRSTISTPSPSPPAAAAAAEEEECGRERLKRHRVEMAGRVWIPDIWGQEDLLNDWIDCSVFDSSLGNSSILSARTALVQEARSTLRIENRC</sequence>
<dbReference type="CDD" id="cd22645">
    <property type="entry name" value="BIC1_CID"/>
    <property type="match status" value="1"/>
</dbReference>